<dbReference type="Pfam" id="PF17926">
    <property type="entry name" value="TetR_C_21"/>
    <property type="match status" value="1"/>
</dbReference>
<dbReference type="PRINTS" id="PR00455">
    <property type="entry name" value="HTHTETR"/>
</dbReference>
<dbReference type="Gene3D" id="1.10.357.10">
    <property type="entry name" value="Tetracycline Repressor, domain 2"/>
    <property type="match status" value="1"/>
</dbReference>
<evidence type="ECO:0000259" key="3">
    <source>
        <dbReference type="PROSITE" id="PS50977"/>
    </source>
</evidence>
<dbReference type="SUPFAM" id="SSF46689">
    <property type="entry name" value="Homeodomain-like"/>
    <property type="match status" value="1"/>
</dbReference>
<evidence type="ECO:0000256" key="2">
    <source>
        <dbReference type="PROSITE-ProRule" id="PRU00335"/>
    </source>
</evidence>
<organism evidence="4 5">
    <name type="scientific">Gordonia liuliyuniae</name>
    <dbReference type="NCBI Taxonomy" id="2911517"/>
    <lineage>
        <taxon>Bacteria</taxon>
        <taxon>Bacillati</taxon>
        <taxon>Actinomycetota</taxon>
        <taxon>Actinomycetes</taxon>
        <taxon>Mycobacteriales</taxon>
        <taxon>Gordoniaceae</taxon>
        <taxon>Gordonia</taxon>
    </lineage>
</organism>
<dbReference type="PANTHER" id="PTHR30328">
    <property type="entry name" value="TRANSCRIPTIONAL REPRESSOR"/>
    <property type="match status" value="1"/>
</dbReference>
<dbReference type="SUPFAM" id="SSF48498">
    <property type="entry name" value="Tetracyclin repressor-like, C-terminal domain"/>
    <property type="match status" value="1"/>
</dbReference>
<dbReference type="Proteomes" id="UP001200110">
    <property type="component" value="Unassembled WGS sequence"/>
</dbReference>
<keyword evidence="1 2" id="KW-0238">DNA-binding</keyword>
<reference evidence="4 5" key="1">
    <citation type="submission" date="2022-01" db="EMBL/GenBank/DDBJ databases">
        <authorList>
            <person name="Huang Y."/>
        </authorList>
    </citation>
    <scope>NUCLEOTIDE SEQUENCE [LARGE SCALE GENOMIC DNA]</scope>
    <source>
        <strain evidence="4 5">HY366</strain>
    </source>
</reference>
<dbReference type="InterPro" id="IPR001647">
    <property type="entry name" value="HTH_TetR"/>
</dbReference>
<keyword evidence="5" id="KW-1185">Reference proteome</keyword>
<dbReference type="InterPro" id="IPR036271">
    <property type="entry name" value="Tet_transcr_reg_TetR-rel_C_sf"/>
</dbReference>
<dbReference type="InterPro" id="IPR009057">
    <property type="entry name" value="Homeodomain-like_sf"/>
</dbReference>
<protein>
    <submittedName>
        <fullName evidence="4">TetR family transcriptional regulator</fullName>
    </submittedName>
</protein>
<dbReference type="InterPro" id="IPR050109">
    <property type="entry name" value="HTH-type_TetR-like_transc_reg"/>
</dbReference>
<evidence type="ECO:0000313" key="5">
    <source>
        <dbReference type="Proteomes" id="UP001200110"/>
    </source>
</evidence>
<feature type="DNA-binding region" description="H-T-H motif" evidence="2">
    <location>
        <begin position="29"/>
        <end position="48"/>
    </location>
</feature>
<dbReference type="EMBL" id="JAKKOR010000013">
    <property type="protein sequence ID" value="MCF8590426.1"/>
    <property type="molecule type" value="Genomic_DNA"/>
</dbReference>
<evidence type="ECO:0000313" key="4">
    <source>
        <dbReference type="EMBL" id="MCF8590426.1"/>
    </source>
</evidence>
<dbReference type="InterPro" id="IPR041467">
    <property type="entry name" value="Sco4008_C"/>
</dbReference>
<dbReference type="Pfam" id="PF00440">
    <property type="entry name" value="TetR_N"/>
    <property type="match status" value="1"/>
</dbReference>
<comment type="caution">
    <text evidence="4">The sequence shown here is derived from an EMBL/GenBank/DDBJ whole genome shotgun (WGS) entry which is preliminary data.</text>
</comment>
<feature type="domain" description="HTH tetR-type" evidence="3">
    <location>
        <begin position="6"/>
        <end position="66"/>
    </location>
</feature>
<dbReference type="PROSITE" id="PS50977">
    <property type="entry name" value="HTH_TETR_2"/>
    <property type="match status" value="1"/>
</dbReference>
<dbReference type="RefSeq" id="WP_236999612.1">
    <property type="nucleotide sequence ID" value="NZ_JAKKOR010000013.1"/>
</dbReference>
<accession>A0ABS9IY50</accession>
<proteinExistence type="predicted"/>
<evidence type="ECO:0000256" key="1">
    <source>
        <dbReference type="ARBA" id="ARBA00023125"/>
    </source>
</evidence>
<name>A0ABS9IY50_9ACTN</name>
<dbReference type="PANTHER" id="PTHR30328:SF54">
    <property type="entry name" value="HTH-TYPE TRANSCRIPTIONAL REPRESSOR SCO4008"/>
    <property type="match status" value="1"/>
</dbReference>
<gene>
    <name evidence="4" type="ORF">L5G33_18375</name>
</gene>
<sequence>MPPDATATKARILDAALREFANYGLAGARMDRIAQLSSANKRSIYVHFGNKEEIFDLVVAKALADMASAVPFTATDLPGYGVRLFDYLRAQPQVLRLTTWAQLERPTPTPAEIEAYRPKVTAIADAQKKGDIAAPSDPADLLALTISTATAWASASPALRTLAPEPPDSQERLVRHRAAMERALCAFTSCC</sequence>